<reference evidence="8" key="1">
    <citation type="submission" date="2016-11" db="EMBL/GenBank/DDBJ databases">
        <authorList>
            <person name="Varghese N."/>
            <person name="Submissions S."/>
        </authorList>
    </citation>
    <scope>NUCLEOTIDE SEQUENCE [LARGE SCALE GENOMIC DNA]</scope>
    <source>
        <strain evidence="8">DSM 26134</strain>
    </source>
</reference>
<feature type="domain" description="CheR-type methyltransferase" evidence="6">
    <location>
        <begin position="14"/>
        <end position="293"/>
    </location>
</feature>
<dbReference type="Proteomes" id="UP000184474">
    <property type="component" value="Unassembled WGS sequence"/>
</dbReference>
<dbReference type="Pfam" id="PF03705">
    <property type="entry name" value="CheR_N"/>
    <property type="match status" value="1"/>
</dbReference>
<keyword evidence="3 7" id="KW-0489">Methyltransferase</keyword>
<evidence type="ECO:0000256" key="5">
    <source>
        <dbReference type="ARBA" id="ARBA00022691"/>
    </source>
</evidence>
<protein>
    <recommendedName>
        <fullName evidence="2">protein-glutamate O-methyltransferase</fullName>
        <ecNumber evidence="2">2.1.1.80</ecNumber>
    </recommendedName>
</protein>
<dbReference type="InterPro" id="IPR036804">
    <property type="entry name" value="CheR_N_sf"/>
</dbReference>
<sequence length="293" mass="33997">MDMPVPKPNTAITHTLSRKMLNPEQFIQLSEFITTNYGIKLPEHKKVMVEGRLQKRLKELQLESFAEYIDLVLGHEETEEVVHMINAVSTNKTDFFRESAHFDFMNEVLLPSLFAEKRAGDIKIWSSAASTGEEIYTIAMVMEEFMKKHKLTHRSYRILGTDISVDALHTAINGVYNIARLINMSQQLKKEYFLKSKDLNKPIVRVKPELRAKTAFGRLNLMDEEYKLEDTYDIIFCRNVLIYFDRENQDKVISRLVKKLKPGGYLFVGHSESLFRTATNLKLVKPTIYQKAL</sequence>
<dbReference type="PROSITE" id="PS50123">
    <property type="entry name" value="CHER"/>
    <property type="match status" value="1"/>
</dbReference>
<keyword evidence="8" id="KW-1185">Reference proteome</keyword>
<proteinExistence type="predicted"/>
<gene>
    <name evidence="7" type="ORF">SAMN04488028_105231</name>
</gene>
<evidence type="ECO:0000256" key="2">
    <source>
        <dbReference type="ARBA" id="ARBA00012534"/>
    </source>
</evidence>
<dbReference type="InterPro" id="IPR029063">
    <property type="entry name" value="SAM-dependent_MTases_sf"/>
</dbReference>
<dbReference type="SUPFAM" id="SSF47757">
    <property type="entry name" value="Chemotaxis receptor methyltransferase CheR, N-terminal domain"/>
    <property type="match status" value="1"/>
</dbReference>
<evidence type="ECO:0000259" key="6">
    <source>
        <dbReference type="PROSITE" id="PS50123"/>
    </source>
</evidence>
<dbReference type="Gene3D" id="3.40.50.150">
    <property type="entry name" value="Vaccinia Virus protein VP39"/>
    <property type="match status" value="1"/>
</dbReference>
<evidence type="ECO:0000256" key="3">
    <source>
        <dbReference type="ARBA" id="ARBA00022603"/>
    </source>
</evidence>
<dbReference type="AlphaFoldDB" id="A0A1M6T084"/>
<dbReference type="SMART" id="SM00138">
    <property type="entry name" value="MeTrc"/>
    <property type="match status" value="1"/>
</dbReference>
<dbReference type="GO" id="GO:0008983">
    <property type="term" value="F:protein-glutamate O-methyltransferase activity"/>
    <property type="evidence" value="ECO:0007669"/>
    <property type="project" value="UniProtKB-EC"/>
</dbReference>
<evidence type="ECO:0000256" key="4">
    <source>
        <dbReference type="ARBA" id="ARBA00022679"/>
    </source>
</evidence>
<dbReference type="InterPro" id="IPR022641">
    <property type="entry name" value="CheR_N"/>
</dbReference>
<dbReference type="InterPro" id="IPR022642">
    <property type="entry name" value="CheR_C"/>
</dbReference>
<name>A0A1M6T084_REIAG</name>
<dbReference type="PANTHER" id="PTHR24422">
    <property type="entry name" value="CHEMOTAXIS PROTEIN METHYLTRANSFERASE"/>
    <property type="match status" value="1"/>
</dbReference>
<evidence type="ECO:0000313" key="8">
    <source>
        <dbReference type="Proteomes" id="UP000184474"/>
    </source>
</evidence>
<dbReference type="PANTHER" id="PTHR24422:SF26">
    <property type="entry name" value="CHEMOTAXIS PROTEIN METHYLTRANSFERASE"/>
    <property type="match status" value="1"/>
</dbReference>
<dbReference type="CDD" id="cd02440">
    <property type="entry name" value="AdoMet_MTases"/>
    <property type="match status" value="1"/>
</dbReference>
<dbReference type="SUPFAM" id="SSF53335">
    <property type="entry name" value="S-adenosyl-L-methionine-dependent methyltransferases"/>
    <property type="match status" value="1"/>
</dbReference>
<dbReference type="EMBL" id="FRAA01000005">
    <property type="protein sequence ID" value="SHK50402.1"/>
    <property type="molecule type" value="Genomic_DNA"/>
</dbReference>
<dbReference type="Pfam" id="PF01739">
    <property type="entry name" value="CheR"/>
    <property type="match status" value="1"/>
</dbReference>
<organism evidence="7 8">
    <name type="scientific">Reichenbachiella agariperforans</name>
    <dbReference type="NCBI Taxonomy" id="156994"/>
    <lineage>
        <taxon>Bacteria</taxon>
        <taxon>Pseudomonadati</taxon>
        <taxon>Bacteroidota</taxon>
        <taxon>Cytophagia</taxon>
        <taxon>Cytophagales</taxon>
        <taxon>Reichenbachiellaceae</taxon>
        <taxon>Reichenbachiella</taxon>
    </lineage>
</organism>
<evidence type="ECO:0000256" key="1">
    <source>
        <dbReference type="ARBA" id="ARBA00001541"/>
    </source>
</evidence>
<dbReference type="InterPro" id="IPR000780">
    <property type="entry name" value="CheR_MeTrfase"/>
</dbReference>
<evidence type="ECO:0000313" key="7">
    <source>
        <dbReference type="EMBL" id="SHK50402.1"/>
    </source>
</evidence>
<comment type="catalytic activity">
    <reaction evidence="1">
        <text>L-glutamyl-[protein] + S-adenosyl-L-methionine = [protein]-L-glutamate 5-O-methyl ester + S-adenosyl-L-homocysteine</text>
        <dbReference type="Rhea" id="RHEA:24452"/>
        <dbReference type="Rhea" id="RHEA-COMP:10208"/>
        <dbReference type="Rhea" id="RHEA-COMP:10311"/>
        <dbReference type="ChEBI" id="CHEBI:29973"/>
        <dbReference type="ChEBI" id="CHEBI:57856"/>
        <dbReference type="ChEBI" id="CHEBI:59789"/>
        <dbReference type="ChEBI" id="CHEBI:82795"/>
        <dbReference type="EC" id="2.1.1.80"/>
    </reaction>
</comment>
<dbReference type="STRING" id="156994.SAMN04488028_105231"/>
<dbReference type="InterPro" id="IPR026024">
    <property type="entry name" value="Chemotaxis_MeTrfase_CheR"/>
</dbReference>
<dbReference type="InterPro" id="IPR050903">
    <property type="entry name" value="Bact_Chemotaxis_MeTrfase"/>
</dbReference>
<dbReference type="Gene3D" id="1.10.155.10">
    <property type="entry name" value="Chemotaxis receptor methyltransferase CheR, N-terminal domain"/>
    <property type="match status" value="1"/>
</dbReference>
<dbReference type="PRINTS" id="PR00996">
    <property type="entry name" value="CHERMTFRASE"/>
</dbReference>
<keyword evidence="5" id="KW-0949">S-adenosyl-L-methionine</keyword>
<accession>A0A1M6T084</accession>
<dbReference type="PIRSF" id="PIRSF000410">
    <property type="entry name" value="CheR"/>
    <property type="match status" value="1"/>
</dbReference>
<dbReference type="GO" id="GO:0032259">
    <property type="term" value="P:methylation"/>
    <property type="evidence" value="ECO:0007669"/>
    <property type="project" value="UniProtKB-KW"/>
</dbReference>
<keyword evidence="4 7" id="KW-0808">Transferase</keyword>
<dbReference type="EC" id="2.1.1.80" evidence="2"/>